<comment type="caution">
    <text evidence="1">The sequence shown here is derived from an EMBL/GenBank/DDBJ whole genome shotgun (WGS) entry which is preliminary data.</text>
</comment>
<dbReference type="InterPro" id="IPR032675">
    <property type="entry name" value="LRR_dom_sf"/>
</dbReference>
<dbReference type="AlphaFoldDB" id="A0A9P6MLQ8"/>
<evidence type="ECO:0008006" key="3">
    <source>
        <dbReference type="Google" id="ProtNLM"/>
    </source>
</evidence>
<accession>A0A9P6MLQ8</accession>
<protein>
    <recommendedName>
        <fullName evidence="3">F-box domain-containing protein</fullName>
    </recommendedName>
</protein>
<name>A0A9P6MLQ8_9FUNG</name>
<gene>
    <name evidence="1" type="ORF">BGZ65_001430</name>
</gene>
<evidence type="ECO:0000313" key="1">
    <source>
        <dbReference type="EMBL" id="KAG0006943.1"/>
    </source>
</evidence>
<dbReference type="SUPFAM" id="SSF52047">
    <property type="entry name" value="RNI-like"/>
    <property type="match status" value="1"/>
</dbReference>
<dbReference type="Proteomes" id="UP000749646">
    <property type="component" value="Unassembled WGS sequence"/>
</dbReference>
<keyword evidence="2" id="KW-1185">Reference proteome</keyword>
<dbReference type="OrthoDB" id="2369256at2759"/>
<proteinExistence type="predicted"/>
<dbReference type="InterPro" id="IPR036047">
    <property type="entry name" value="F-box-like_dom_sf"/>
</dbReference>
<dbReference type="EMBL" id="JAAAHW010000033">
    <property type="protein sequence ID" value="KAG0006943.1"/>
    <property type="molecule type" value="Genomic_DNA"/>
</dbReference>
<evidence type="ECO:0000313" key="2">
    <source>
        <dbReference type="Proteomes" id="UP000749646"/>
    </source>
</evidence>
<organism evidence="1 2">
    <name type="scientific">Modicella reniformis</name>
    <dbReference type="NCBI Taxonomy" id="1440133"/>
    <lineage>
        <taxon>Eukaryota</taxon>
        <taxon>Fungi</taxon>
        <taxon>Fungi incertae sedis</taxon>
        <taxon>Mucoromycota</taxon>
        <taxon>Mortierellomycotina</taxon>
        <taxon>Mortierellomycetes</taxon>
        <taxon>Mortierellales</taxon>
        <taxon>Mortierellaceae</taxon>
        <taxon>Modicella</taxon>
    </lineage>
</organism>
<dbReference type="Gene3D" id="3.80.10.10">
    <property type="entry name" value="Ribonuclease Inhibitor"/>
    <property type="match status" value="1"/>
</dbReference>
<sequence>MHSDKTEELVLETQARATVGAACLPEIVAIIAQRLGRKDIASSAIVCRAWSIAFTPLLWKEISCRIPNPNNAAILPPLLDKYGHLIRKLTITDIPEDWALKEPPSRQEPSAIEVLDCASIQNVIDLVIDTGRENKIWFRNIIHRNQHTIRDLTLRFVTEQTTRKMPNNHWHGDILFDFPRMMPCLQSLSLSQWQMTREDLILVLKASPALKQLSFSNIRITTSGNLTRTTQNGSSTINSNHSDKDAEDDTFQHLGLEVFKMCSKLYPILDLIPNIKTLEFYRFDRQIDSQELESFCTSVRKHCLHLQQIWAYGFECSMLPPVINSLQNGLIAFRGSSDMATVVSILEHADTLESANLSDYTEKTYMPLRFLETCPRLKEFWTGHTSITMTEAQESIQRGWACRGLKKLRMNIRKLSPALIEAIMQDLNAERSRELREQEKQELQVAMSALTPEQREFQREFSMFLKGLTDLTQVNLATGWYIIPQPASQ</sequence>
<reference evidence="1" key="1">
    <citation type="journal article" date="2020" name="Fungal Divers.">
        <title>Resolving the Mortierellaceae phylogeny through synthesis of multi-gene phylogenetics and phylogenomics.</title>
        <authorList>
            <person name="Vandepol N."/>
            <person name="Liber J."/>
            <person name="Desiro A."/>
            <person name="Na H."/>
            <person name="Kennedy M."/>
            <person name="Barry K."/>
            <person name="Grigoriev I.V."/>
            <person name="Miller A.N."/>
            <person name="O'Donnell K."/>
            <person name="Stajich J.E."/>
            <person name="Bonito G."/>
        </authorList>
    </citation>
    <scope>NUCLEOTIDE SEQUENCE</scope>
    <source>
        <strain evidence="1">MES-2147</strain>
    </source>
</reference>
<dbReference type="SUPFAM" id="SSF81383">
    <property type="entry name" value="F-box domain"/>
    <property type="match status" value="1"/>
</dbReference>